<sequence length="164" mass="19100">MAYPIFGLSDLKLYLPEINQFVDIKPRSEYREMQERLQEQVWSYAQNEKSKGAEYEKQIQSYRAALLTQHDTLSNLGLAENLHECQSKTASCENDVKSQSHHDSKVDTVHFEDDKDFGFAYIPPKKAQLETRRKTNFSRGLLLFRLRAKTYSRKDPAEKGYESA</sequence>
<dbReference type="AlphaFoldDB" id="A0AAV2H874"/>
<proteinExistence type="predicted"/>
<evidence type="ECO:0000313" key="2">
    <source>
        <dbReference type="Proteomes" id="UP001497497"/>
    </source>
</evidence>
<organism evidence="1 2">
    <name type="scientific">Lymnaea stagnalis</name>
    <name type="common">Great pond snail</name>
    <name type="synonym">Helix stagnalis</name>
    <dbReference type="NCBI Taxonomy" id="6523"/>
    <lineage>
        <taxon>Eukaryota</taxon>
        <taxon>Metazoa</taxon>
        <taxon>Spiralia</taxon>
        <taxon>Lophotrochozoa</taxon>
        <taxon>Mollusca</taxon>
        <taxon>Gastropoda</taxon>
        <taxon>Heterobranchia</taxon>
        <taxon>Euthyneura</taxon>
        <taxon>Panpulmonata</taxon>
        <taxon>Hygrophila</taxon>
        <taxon>Lymnaeoidea</taxon>
        <taxon>Lymnaeidae</taxon>
        <taxon>Lymnaea</taxon>
    </lineage>
</organism>
<dbReference type="Proteomes" id="UP001497497">
    <property type="component" value="Unassembled WGS sequence"/>
</dbReference>
<comment type="caution">
    <text evidence="1">The sequence shown here is derived from an EMBL/GenBank/DDBJ whole genome shotgun (WGS) entry which is preliminary data.</text>
</comment>
<name>A0AAV2H874_LYMST</name>
<evidence type="ECO:0000313" key="1">
    <source>
        <dbReference type="EMBL" id="CAL1529809.1"/>
    </source>
</evidence>
<reference evidence="1 2" key="1">
    <citation type="submission" date="2024-04" db="EMBL/GenBank/DDBJ databases">
        <authorList>
            <consortium name="Genoscope - CEA"/>
            <person name="William W."/>
        </authorList>
    </citation>
    <scope>NUCLEOTIDE SEQUENCE [LARGE SCALE GENOMIC DNA]</scope>
</reference>
<protein>
    <submittedName>
        <fullName evidence="1">Uncharacterized protein</fullName>
    </submittedName>
</protein>
<keyword evidence="2" id="KW-1185">Reference proteome</keyword>
<accession>A0AAV2H874</accession>
<gene>
    <name evidence="1" type="ORF">GSLYS_00003958001</name>
</gene>
<dbReference type="EMBL" id="CAXITT010000055">
    <property type="protein sequence ID" value="CAL1529809.1"/>
    <property type="molecule type" value="Genomic_DNA"/>
</dbReference>